<reference evidence="1" key="1">
    <citation type="submission" date="2014-11" db="EMBL/GenBank/DDBJ databases">
        <authorList>
            <person name="Otto D Thomas"/>
            <person name="Naeem Raeece"/>
        </authorList>
    </citation>
    <scope>NUCLEOTIDE SEQUENCE</scope>
</reference>
<gene>
    <name evidence="1" type="ORF">Cvel_12097</name>
</gene>
<dbReference type="PhylomeDB" id="A0A0G4I8Y9"/>
<dbReference type="InterPro" id="IPR009057">
    <property type="entry name" value="Homeodomain-like_sf"/>
</dbReference>
<proteinExistence type="predicted"/>
<dbReference type="AlphaFoldDB" id="A0A0G4I8Y9"/>
<dbReference type="VEuPathDB" id="CryptoDB:Cvel_12097"/>
<organism evidence="1">
    <name type="scientific">Chromera velia CCMP2878</name>
    <dbReference type="NCBI Taxonomy" id="1169474"/>
    <lineage>
        <taxon>Eukaryota</taxon>
        <taxon>Sar</taxon>
        <taxon>Alveolata</taxon>
        <taxon>Colpodellida</taxon>
        <taxon>Chromeraceae</taxon>
        <taxon>Chromera</taxon>
    </lineage>
</organism>
<evidence type="ECO:0000313" key="1">
    <source>
        <dbReference type="EMBL" id="CEM53590.1"/>
    </source>
</evidence>
<dbReference type="SUPFAM" id="SSF46689">
    <property type="entry name" value="Homeodomain-like"/>
    <property type="match status" value="1"/>
</dbReference>
<protein>
    <submittedName>
        <fullName evidence="1">Uncharacterized protein</fullName>
    </submittedName>
</protein>
<accession>A0A0G4I8Y9</accession>
<dbReference type="EMBL" id="CDMZ01005709">
    <property type="protein sequence ID" value="CEM53590.1"/>
    <property type="molecule type" value="Genomic_DNA"/>
</dbReference>
<sequence>MLTRSVHVRRRLQAELHRERTEAIRSCWQPHGTGIPGTVSLLGVRNFQARAERLYGGEREDPVRPAPPPPKKRWFDLKTFRGHLRRQKQEERRLEEEQLAKEYALDPPEGWGVKEFLDSIEIGENSEEIAEQFESWKHFAGATSDEIDQLEMVTNDQRRKMKRFLRLFNHGLWPPVREDEYLERFKGKKMEREGLPWTEEETERLRALCEFYDVSFGDPFLYISWEMQRRIPEVRQKYVETILKPQTQMGECELAVTKASRPLLMNRKFKLDPPFLYVVPSKENFRLARSDFRLPDGFVKYRQPQLFCLQQTTESEVT</sequence>
<name>A0A0G4I8Y9_9ALVE</name>